<dbReference type="EC" id="2.7.1.180" evidence="1 10"/>
<evidence type="ECO:0000256" key="9">
    <source>
        <dbReference type="ARBA" id="ARBA00048540"/>
    </source>
</evidence>
<comment type="subcellular location">
    <subcellularLocation>
        <location evidence="12">Cell inner membrane</location>
        <topology evidence="12">Lipid-anchor</topology>
        <orientation evidence="12">Periplasmic side</orientation>
    </subcellularLocation>
</comment>
<name>A0A0S7WQM0_UNCT6</name>
<evidence type="ECO:0000256" key="3">
    <source>
        <dbReference type="ARBA" id="ARBA00022630"/>
    </source>
</evidence>
<comment type="catalytic activity">
    <reaction evidence="9 10 12">
        <text>L-threonyl-[protein] + FAD = FMN-L-threonyl-[protein] + AMP + H(+)</text>
        <dbReference type="Rhea" id="RHEA:36847"/>
        <dbReference type="Rhea" id="RHEA-COMP:11060"/>
        <dbReference type="Rhea" id="RHEA-COMP:11061"/>
        <dbReference type="ChEBI" id="CHEBI:15378"/>
        <dbReference type="ChEBI" id="CHEBI:30013"/>
        <dbReference type="ChEBI" id="CHEBI:57692"/>
        <dbReference type="ChEBI" id="CHEBI:74257"/>
        <dbReference type="ChEBI" id="CHEBI:456215"/>
        <dbReference type="EC" id="2.7.1.180"/>
    </reaction>
</comment>
<dbReference type="PROSITE" id="PS51257">
    <property type="entry name" value="PROKAR_LIPOPROTEIN"/>
    <property type="match status" value="1"/>
</dbReference>
<keyword evidence="5 10" id="KW-0479">Metal-binding</keyword>
<evidence type="ECO:0000256" key="11">
    <source>
        <dbReference type="PIRSR" id="PIRSR006268-2"/>
    </source>
</evidence>
<evidence type="ECO:0000313" key="14">
    <source>
        <dbReference type="Proteomes" id="UP000052008"/>
    </source>
</evidence>
<comment type="function">
    <text evidence="12">Flavin transferase that catalyzes the transfer of the FMN moiety of FAD and its covalent binding to the hydroxyl group of a threonine residue in a target flavoprotein.</text>
</comment>
<evidence type="ECO:0000256" key="5">
    <source>
        <dbReference type="ARBA" id="ARBA00022723"/>
    </source>
</evidence>
<feature type="binding site" evidence="11">
    <location>
        <position position="293"/>
    </location>
    <ligand>
        <name>Mg(2+)</name>
        <dbReference type="ChEBI" id="CHEBI:18420"/>
    </ligand>
</feature>
<dbReference type="PIRSF" id="PIRSF006268">
    <property type="entry name" value="ApbE"/>
    <property type="match status" value="1"/>
</dbReference>
<keyword evidence="12" id="KW-1003">Cell membrane</keyword>
<dbReference type="InterPro" id="IPR003374">
    <property type="entry name" value="ApbE-like_sf"/>
</dbReference>
<feature type="binding site" evidence="11">
    <location>
        <position position="289"/>
    </location>
    <ligand>
        <name>Mg(2+)</name>
        <dbReference type="ChEBI" id="CHEBI:18420"/>
    </ligand>
</feature>
<dbReference type="PATRIC" id="fig|1703770.3.peg.2134"/>
<reference evidence="13 14" key="1">
    <citation type="journal article" date="2015" name="Microbiome">
        <title>Genomic resolution of linkages in carbon, nitrogen, and sulfur cycling among widespread estuary sediment bacteria.</title>
        <authorList>
            <person name="Baker B.J."/>
            <person name="Lazar C.S."/>
            <person name="Teske A.P."/>
            <person name="Dick G.J."/>
        </authorList>
    </citation>
    <scope>NUCLEOTIDE SEQUENCE [LARGE SCALE GENOMIC DNA]</scope>
    <source>
        <strain evidence="13">DG_24</strain>
    </source>
</reference>
<evidence type="ECO:0000256" key="6">
    <source>
        <dbReference type="ARBA" id="ARBA00022827"/>
    </source>
</evidence>
<sequence length="357" mass="37638">MRSRAFWWGAVIAVACIGGWGCSSSSSTPGVCEQSRALIGTVVTIKAHHPDRRLAEEAIDAAFAEMARVEKICSWRGAQSEVAAVNAQAGGWSEVGPELMELVRRSHHCSLLSDGAFDITVGPVVELWGFEQGGGWVPSPEEIDGRLGLVDFRALEIDTAVGRLRTARPGMGLDLGGVAKGYAVDQAISLLRERGVLGALVDAGGDLRAIGLRPDGKPWRIGIKHPREPGHVLATFELADGSVATSGDYERYFTAGGIRYHHLLDPRTGMPARKAVSATVWASDACTADMWATALFVMGPAAGLGLAEDLDGIDALIVEAAEGGLVASLSSGLAGRIDLIDPALTVRWADAGDLREH</sequence>
<evidence type="ECO:0000313" key="13">
    <source>
        <dbReference type="EMBL" id="KPJ52487.1"/>
    </source>
</evidence>
<dbReference type="Proteomes" id="UP000052008">
    <property type="component" value="Unassembled WGS sequence"/>
</dbReference>
<dbReference type="PANTHER" id="PTHR30040:SF2">
    <property type="entry name" value="FAD:PROTEIN FMN TRANSFERASE"/>
    <property type="match status" value="1"/>
</dbReference>
<dbReference type="PANTHER" id="PTHR30040">
    <property type="entry name" value="THIAMINE BIOSYNTHESIS LIPOPROTEIN APBE"/>
    <property type="match status" value="1"/>
</dbReference>
<dbReference type="EMBL" id="LIZS01000056">
    <property type="protein sequence ID" value="KPJ52487.1"/>
    <property type="molecule type" value="Genomic_DNA"/>
</dbReference>
<comment type="similarity">
    <text evidence="10 12">Belongs to the ApbE family.</text>
</comment>
<gene>
    <name evidence="13" type="ORF">AMJ39_07730</name>
</gene>
<evidence type="ECO:0000256" key="10">
    <source>
        <dbReference type="PIRNR" id="PIRNR006268"/>
    </source>
</evidence>
<keyword evidence="6 10" id="KW-0274">FAD</keyword>
<dbReference type="SUPFAM" id="SSF143631">
    <property type="entry name" value="ApbE-like"/>
    <property type="match status" value="1"/>
</dbReference>
<keyword evidence="7 10" id="KW-0460">Magnesium</keyword>
<protein>
    <recommendedName>
        <fullName evidence="2 10">FAD:protein FMN transferase</fullName>
        <ecNumber evidence="1 10">2.7.1.180</ecNumber>
    </recommendedName>
    <alternativeName>
        <fullName evidence="8 10">Flavin transferase</fullName>
    </alternativeName>
</protein>
<dbReference type="AlphaFoldDB" id="A0A0S7WQM0"/>
<evidence type="ECO:0000256" key="7">
    <source>
        <dbReference type="ARBA" id="ARBA00022842"/>
    </source>
</evidence>
<proteinExistence type="inferred from homology"/>
<keyword evidence="12" id="KW-0472">Membrane</keyword>
<dbReference type="InterPro" id="IPR024932">
    <property type="entry name" value="ApbE"/>
</dbReference>
<evidence type="ECO:0000256" key="1">
    <source>
        <dbReference type="ARBA" id="ARBA00011955"/>
    </source>
</evidence>
<evidence type="ECO:0000256" key="2">
    <source>
        <dbReference type="ARBA" id="ARBA00016337"/>
    </source>
</evidence>
<organism evidence="13 14">
    <name type="scientific">candidate division TA06 bacterium DG_24</name>
    <dbReference type="NCBI Taxonomy" id="1703770"/>
    <lineage>
        <taxon>Bacteria</taxon>
        <taxon>Bacteria division TA06</taxon>
    </lineage>
</organism>
<dbReference type="STRING" id="1703770.AMJ39_07730"/>
<evidence type="ECO:0000256" key="12">
    <source>
        <dbReference type="RuleBase" id="RU363002"/>
    </source>
</evidence>
<keyword evidence="3 10" id="KW-0285">Flavoprotein</keyword>
<feature type="binding site" evidence="11">
    <location>
        <position position="177"/>
    </location>
    <ligand>
        <name>Mg(2+)</name>
        <dbReference type="ChEBI" id="CHEBI:18420"/>
    </ligand>
</feature>
<dbReference type="Gene3D" id="3.10.520.10">
    <property type="entry name" value="ApbE-like domains"/>
    <property type="match status" value="1"/>
</dbReference>
<dbReference type="GO" id="GO:0005886">
    <property type="term" value="C:plasma membrane"/>
    <property type="evidence" value="ECO:0007669"/>
    <property type="project" value="UniProtKB-SubCell"/>
</dbReference>
<comment type="cofactor">
    <cofactor evidence="11">
        <name>Mg(2+)</name>
        <dbReference type="ChEBI" id="CHEBI:18420"/>
    </cofactor>
    <cofactor evidence="11">
        <name>Mn(2+)</name>
        <dbReference type="ChEBI" id="CHEBI:29035"/>
    </cofactor>
    <text evidence="11">Magnesium. Can also use manganese.</text>
</comment>
<evidence type="ECO:0000256" key="4">
    <source>
        <dbReference type="ARBA" id="ARBA00022679"/>
    </source>
</evidence>
<keyword evidence="4 10" id="KW-0808">Transferase</keyword>
<comment type="caution">
    <text evidence="13">The sequence shown here is derived from an EMBL/GenBank/DDBJ whole genome shotgun (WGS) entry which is preliminary data.</text>
</comment>
<accession>A0A0S7WQM0</accession>
<keyword evidence="12" id="KW-0997">Cell inner membrane</keyword>
<keyword evidence="12" id="KW-0449">Lipoprotein</keyword>
<dbReference type="GO" id="GO:0046872">
    <property type="term" value="F:metal ion binding"/>
    <property type="evidence" value="ECO:0007669"/>
    <property type="project" value="UniProtKB-UniRule"/>
</dbReference>
<dbReference type="Pfam" id="PF02424">
    <property type="entry name" value="ApbE"/>
    <property type="match status" value="1"/>
</dbReference>
<dbReference type="GO" id="GO:0016740">
    <property type="term" value="F:transferase activity"/>
    <property type="evidence" value="ECO:0007669"/>
    <property type="project" value="UniProtKB-UniRule"/>
</dbReference>
<evidence type="ECO:0000256" key="8">
    <source>
        <dbReference type="ARBA" id="ARBA00031306"/>
    </source>
</evidence>